<name>A0A426TXW9_9CHLR</name>
<evidence type="ECO:0000256" key="1">
    <source>
        <dbReference type="ARBA" id="ARBA00004141"/>
    </source>
</evidence>
<keyword evidence="5 7" id="KW-1133">Transmembrane helix</keyword>
<feature type="domain" description="ABC transmembrane type-1" evidence="8">
    <location>
        <begin position="140"/>
        <end position="319"/>
    </location>
</feature>
<comment type="similarity">
    <text evidence="7">Belongs to the binding-protein-dependent transport system permease family.</text>
</comment>
<proteinExistence type="inferred from homology"/>
<gene>
    <name evidence="9" type="ORF">EI684_12895</name>
</gene>
<dbReference type="CDD" id="cd06261">
    <property type="entry name" value="TM_PBP2"/>
    <property type="match status" value="2"/>
</dbReference>
<dbReference type="GO" id="GO:0043190">
    <property type="term" value="C:ATP-binding cassette (ABC) transporter complex"/>
    <property type="evidence" value="ECO:0007669"/>
    <property type="project" value="TreeGrafter"/>
</dbReference>
<keyword evidence="2 7" id="KW-0813">Transport</keyword>
<evidence type="ECO:0000256" key="2">
    <source>
        <dbReference type="ARBA" id="ARBA00022448"/>
    </source>
</evidence>
<feature type="domain" description="ABC transmembrane type-1" evidence="8">
    <location>
        <begin position="479"/>
        <end position="658"/>
    </location>
</feature>
<feature type="transmembrane region" description="Helical" evidence="7">
    <location>
        <begin position="483"/>
        <end position="505"/>
    </location>
</feature>
<evidence type="ECO:0000259" key="8">
    <source>
        <dbReference type="PROSITE" id="PS50928"/>
    </source>
</evidence>
<dbReference type="GO" id="GO:0005275">
    <property type="term" value="F:amine transmembrane transporter activity"/>
    <property type="evidence" value="ECO:0007669"/>
    <property type="project" value="TreeGrafter"/>
</dbReference>
<comment type="subcellular location">
    <subcellularLocation>
        <location evidence="7">Cell membrane</location>
        <topology evidence="7">Multi-pass membrane protein</topology>
    </subcellularLocation>
    <subcellularLocation>
        <location evidence="1">Membrane</location>
        <topology evidence="1">Multi-pass membrane protein</topology>
    </subcellularLocation>
</comment>
<evidence type="ECO:0000256" key="3">
    <source>
        <dbReference type="ARBA" id="ARBA00022475"/>
    </source>
</evidence>
<dbReference type="Gene3D" id="1.10.3720.10">
    <property type="entry name" value="MetI-like"/>
    <property type="match status" value="2"/>
</dbReference>
<evidence type="ECO:0000256" key="4">
    <source>
        <dbReference type="ARBA" id="ARBA00022692"/>
    </source>
</evidence>
<organism evidence="9 10">
    <name type="scientific">Candidatus Viridilinea halotolerans</name>
    <dbReference type="NCBI Taxonomy" id="2491704"/>
    <lineage>
        <taxon>Bacteria</taxon>
        <taxon>Bacillati</taxon>
        <taxon>Chloroflexota</taxon>
        <taxon>Chloroflexia</taxon>
        <taxon>Chloroflexales</taxon>
        <taxon>Chloroflexineae</taxon>
        <taxon>Oscillochloridaceae</taxon>
        <taxon>Candidatus Viridilinea</taxon>
    </lineage>
</organism>
<keyword evidence="6 7" id="KW-0472">Membrane</keyword>
<dbReference type="Proteomes" id="UP000280307">
    <property type="component" value="Unassembled WGS sequence"/>
</dbReference>
<feature type="transmembrane region" description="Helical" evidence="7">
    <location>
        <begin position="21"/>
        <end position="41"/>
    </location>
</feature>
<feature type="transmembrane region" description="Helical" evidence="7">
    <location>
        <begin position="144"/>
        <end position="167"/>
    </location>
</feature>
<evidence type="ECO:0000313" key="10">
    <source>
        <dbReference type="Proteomes" id="UP000280307"/>
    </source>
</evidence>
<evidence type="ECO:0000256" key="7">
    <source>
        <dbReference type="RuleBase" id="RU363032"/>
    </source>
</evidence>
<dbReference type="PANTHER" id="PTHR47737">
    <property type="entry name" value="GLYCINE BETAINE/PROLINE BETAINE TRANSPORT SYSTEM PERMEASE PROTEIN PROW"/>
    <property type="match status" value="1"/>
</dbReference>
<dbReference type="PROSITE" id="PS50928">
    <property type="entry name" value="ABC_TM1"/>
    <property type="match status" value="2"/>
</dbReference>
<dbReference type="GO" id="GO:0031460">
    <property type="term" value="P:glycine betaine transport"/>
    <property type="evidence" value="ECO:0007669"/>
    <property type="project" value="TreeGrafter"/>
</dbReference>
<dbReference type="InterPro" id="IPR000515">
    <property type="entry name" value="MetI-like"/>
</dbReference>
<dbReference type="Pfam" id="PF00528">
    <property type="entry name" value="BPD_transp_1"/>
    <property type="match status" value="2"/>
</dbReference>
<feature type="transmembrane region" description="Helical" evidence="7">
    <location>
        <begin position="641"/>
        <end position="662"/>
    </location>
</feature>
<feature type="transmembrane region" description="Helical" evidence="7">
    <location>
        <begin position="526"/>
        <end position="553"/>
    </location>
</feature>
<dbReference type="GO" id="GO:0015871">
    <property type="term" value="P:choline transport"/>
    <property type="evidence" value="ECO:0007669"/>
    <property type="project" value="TreeGrafter"/>
</dbReference>
<evidence type="ECO:0000313" key="9">
    <source>
        <dbReference type="EMBL" id="RRR70685.1"/>
    </source>
</evidence>
<dbReference type="GO" id="GO:0015226">
    <property type="term" value="F:carnitine transmembrane transporter activity"/>
    <property type="evidence" value="ECO:0007669"/>
    <property type="project" value="TreeGrafter"/>
</dbReference>
<feature type="transmembrane region" description="Helical" evidence="7">
    <location>
        <begin position="298"/>
        <end position="315"/>
    </location>
</feature>
<protein>
    <submittedName>
        <fullName evidence="9">ABC transporter permease subunit</fullName>
    </submittedName>
</protein>
<keyword evidence="4 7" id="KW-0812">Transmembrane</keyword>
<feature type="transmembrane region" description="Helical" evidence="7">
    <location>
        <begin position="433"/>
        <end position="452"/>
    </location>
</feature>
<dbReference type="FunFam" id="1.10.3720.10:FF:000001">
    <property type="entry name" value="Glycine betaine ABC transporter, permease"/>
    <property type="match status" value="2"/>
</dbReference>
<feature type="transmembrane region" description="Helical" evidence="7">
    <location>
        <begin position="605"/>
        <end position="629"/>
    </location>
</feature>
<dbReference type="AlphaFoldDB" id="A0A426TXW9"/>
<dbReference type="EMBL" id="RSAS01000503">
    <property type="protein sequence ID" value="RRR70685.1"/>
    <property type="molecule type" value="Genomic_DNA"/>
</dbReference>
<comment type="caution">
    <text evidence="9">The sequence shown here is derived from an EMBL/GenBank/DDBJ whole genome shotgun (WGS) entry which is preliminary data.</text>
</comment>
<dbReference type="SUPFAM" id="SSF161098">
    <property type="entry name" value="MetI-like"/>
    <property type="match status" value="2"/>
</dbReference>
<feature type="transmembrane region" description="Helical" evidence="7">
    <location>
        <begin position="267"/>
        <end position="286"/>
    </location>
</feature>
<evidence type="ECO:0000256" key="6">
    <source>
        <dbReference type="ARBA" id="ARBA00023136"/>
    </source>
</evidence>
<accession>A0A426TXW9</accession>
<dbReference type="PANTHER" id="PTHR47737:SF1">
    <property type="entry name" value="GLYCINE BETAINE_PROLINE BETAINE TRANSPORT SYSTEM PERMEASE PROTEIN PROW"/>
    <property type="match status" value="1"/>
</dbReference>
<sequence>MTTRSHSLPFAQPNFRLFLQALIWVGTAFGIGLLATTWPAVPRDFPEAWNLGLRDPLDAFQRWVVANRASHPVFAFGFTPLSSWIDHALRFFEQALLRPGWPALLLLFALLGYLAAGVRLSLFCAGSLLLAGLFGLWEPTMQTLALMLATLLLAILIGVPLGMAAAASDRLDRLMRPVLDAMQTIPAFVYLVPVMLLFGIARVPAVIATLIYALPPMIRLTNLGIRQSNQAAVEAAQSFGATRWQILRGVQLPLALPSILMGVNQTIMMALGMVVIAAMIGAGGLGREVLIALQRLNVGRALEAGLIIVCVAMLLDRLSAALTRIDFAAPAGTQRQDLLSGWVAGAVAARLSTERAYYFQAYGRLINATLLFLAFLLLDALIFQFGNFPETWRLGLREPANAVVIWARDNLYFVTGPLSDGIVIYLLNPSRDLLLNHLPWPAIILAVAALAYTSGGLRLALGSATGMALIGLLGMWTPAMETLSQVILMVLLTVAIAVPLGLLAAQSPRFSAVLRPILDLLQTIPAFVYLVPVIMLFNIGRVPGLIAAVLYALPPGIRLIQLGIETVPSVTVEAAESFGSSRWQTLIKVQIPQALPSIMLAINQIIVMVLAMVIIAGLVGGAGLGIEAVRGLARSETGRGIEAGLAIMILAIILDRITQAWAKSKP</sequence>
<keyword evidence="3" id="KW-1003">Cell membrane</keyword>
<feature type="transmembrane region" description="Helical" evidence="7">
    <location>
        <begin position="365"/>
        <end position="386"/>
    </location>
</feature>
<dbReference type="InterPro" id="IPR035906">
    <property type="entry name" value="MetI-like_sf"/>
</dbReference>
<evidence type="ECO:0000256" key="5">
    <source>
        <dbReference type="ARBA" id="ARBA00022989"/>
    </source>
</evidence>
<feature type="transmembrane region" description="Helical" evidence="7">
    <location>
        <begin position="104"/>
        <end position="137"/>
    </location>
</feature>
<feature type="transmembrane region" description="Helical" evidence="7">
    <location>
        <begin position="187"/>
        <end position="214"/>
    </location>
</feature>
<reference evidence="9 10" key="1">
    <citation type="submission" date="2018-12" db="EMBL/GenBank/DDBJ databases">
        <title>Genome Sequence of Candidatus Viridilinea halotolerans isolated from saline sulfide-rich spring.</title>
        <authorList>
            <person name="Grouzdev D.S."/>
            <person name="Burganskaya E.I."/>
            <person name="Krutkina M.S."/>
            <person name="Sukhacheva M.V."/>
            <person name="Gorlenko V.M."/>
        </authorList>
    </citation>
    <scope>NUCLEOTIDE SEQUENCE [LARGE SCALE GENOMIC DNA]</scope>
    <source>
        <strain evidence="9">Chok-6</strain>
    </source>
</reference>